<comment type="caution">
    <text evidence="1">The sequence shown here is derived from an EMBL/GenBank/DDBJ whole genome shotgun (WGS) entry which is preliminary data.</text>
</comment>
<proteinExistence type="predicted"/>
<name>A0AAN5I561_9BILA</name>
<organism evidence="1 2">
    <name type="scientific">Pristionchus mayeri</name>
    <dbReference type="NCBI Taxonomy" id="1317129"/>
    <lineage>
        <taxon>Eukaryota</taxon>
        <taxon>Metazoa</taxon>
        <taxon>Ecdysozoa</taxon>
        <taxon>Nematoda</taxon>
        <taxon>Chromadorea</taxon>
        <taxon>Rhabditida</taxon>
        <taxon>Rhabditina</taxon>
        <taxon>Diplogasteromorpha</taxon>
        <taxon>Diplogasteroidea</taxon>
        <taxon>Neodiplogasteridae</taxon>
        <taxon>Pristionchus</taxon>
    </lineage>
</organism>
<protein>
    <submittedName>
        <fullName evidence="1">Uncharacterized protein</fullName>
    </submittedName>
</protein>
<dbReference type="Proteomes" id="UP001328107">
    <property type="component" value="Unassembled WGS sequence"/>
</dbReference>
<reference evidence="2" key="1">
    <citation type="submission" date="2022-10" db="EMBL/GenBank/DDBJ databases">
        <title>Genome assembly of Pristionchus species.</title>
        <authorList>
            <person name="Yoshida K."/>
            <person name="Sommer R.J."/>
        </authorList>
    </citation>
    <scope>NUCLEOTIDE SEQUENCE [LARGE SCALE GENOMIC DNA]</scope>
    <source>
        <strain evidence="2">RS5460</strain>
    </source>
</reference>
<dbReference type="AlphaFoldDB" id="A0AAN5I561"/>
<gene>
    <name evidence="1" type="ORF">PMAYCL1PPCAC_21975</name>
</gene>
<keyword evidence="2" id="KW-1185">Reference proteome</keyword>
<evidence type="ECO:0000313" key="1">
    <source>
        <dbReference type="EMBL" id="GMR51780.1"/>
    </source>
</evidence>
<dbReference type="EMBL" id="BTRK01000005">
    <property type="protein sequence ID" value="GMR51780.1"/>
    <property type="molecule type" value="Genomic_DNA"/>
</dbReference>
<sequence length="112" mass="12124">RSEGGITLTLGQYLKTHCDSLAAAQQQHFDVQVVGCDGEVDQSGLVVTHNESLVCLCDLEVFVVLVLLALVIEQGRVLVHLQPLHHQFEDGSGNVGQRNGHPSPVLIVQIHV</sequence>
<accession>A0AAN5I561</accession>
<feature type="non-terminal residue" evidence="1">
    <location>
        <position position="112"/>
    </location>
</feature>
<feature type="non-terminal residue" evidence="1">
    <location>
        <position position="1"/>
    </location>
</feature>
<evidence type="ECO:0000313" key="2">
    <source>
        <dbReference type="Proteomes" id="UP001328107"/>
    </source>
</evidence>